<protein>
    <submittedName>
        <fullName evidence="1">Uncharacterized protein</fullName>
    </submittedName>
</protein>
<dbReference type="Proteomes" id="UP001501175">
    <property type="component" value="Unassembled WGS sequence"/>
</dbReference>
<evidence type="ECO:0000313" key="1">
    <source>
        <dbReference type="EMBL" id="GAA4454119.1"/>
    </source>
</evidence>
<dbReference type="EMBL" id="BAABHD010000024">
    <property type="protein sequence ID" value="GAA4454119.1"/>
    <property type="molecule type" value="Genomic_DNA"/>
</dbReference>
<accession>A0ABP8MPX2</accession>
<gene>
    <name evidence="1" type="ORF">GCM10023189_20180</name>
</gene>
<name>A0ABP8MPX2_9BACT</name>
<organism evidence="1 2">
    <name type="scientific">Nibrella saemangeumensis</name>
    <dbReference type="NCBI Taxonomy" id="1084526"/>
    <lineage>
        <taxon>Bacteria</taxon>
        <taxon>Pseudomonadati</taxon>
        <taxon>Bacteroidota</taxon>
        <taxon>Cytophagia</taxon>
        <taxon>Cytophagales</taxon>
        <taxon>Spirosomataceae</taxon>
        <taxon>Nibrella</taxon>
    </lineage>
</organism>
<comment type="caution">
    <text evidence="1">The sequence shown here is derived from an EMBL/GenBank/DDBJ whole genome shotgun (WGS) entry which is preliminary data.</text>
</comment>
<reference evidence="2" key="1">
    <citation type="journal article" date="2019" name="Int. J. Syst. Evol. Microbiol.">
        <title>The Global Catalogue of Microorganisms (GCM) 10K type strain sequencing project: providing services to taxonomists for standard genome sequencing and annotation.</title>
        <authorList>
            <consortium name="The Broad Institute Genomics Platform"/>
            <consortium name="The Broad Institute Genome Sequencing Center for Infectious Disease"/>
            <person name="Wu L."/>
            <person name="Ma J."/>
        </authorList>
    </citation>
    <scope>NUCLEOTIDE SEQUENCE [LARGE SCALE GENOMIC DNA]</scope>
    <source>
        <strain evidence="2">JCM 17927</strain>
    </source>
</reference>
<evidence type="ECO:0000313" key="2">
    <source>
        <dbReference type="Proteomes" id="UP001501175"/>
    </source>
</evidence>
<keyword evidence="2" id="KW-1185">Reference proteome</keyword>
<dbReference type="RefSeq" id="WP_345243094.1">
    <property type="nucleotide sequence ID" value="NZ_BAABHD010000024.1"/>
</dbReference>
<sequence length="253" mass="29232">MSLHRLLSKLFFLTVILLTALPPVQAQRHRPRLPRTVMDRPDMPFVYFPYPLGKGRWMGSLGVAFTVPPRAVTEEFQYSFPRADLNVLRGLSRHIYLASRLTAQGLQNHLTIGPRYARPVSERISLSIGDDFGVWGGLLKSSQFNSQSFGFLNYPNVSLGYQVDPELLLTMKAEVMLNLYNWSKVGQVTTRTDQMQVEGVGLTMAMEQPFYGRKHLLLGFRALYTNFNWQFWSLFVTFDRRLFYPELFIGFYL</sequence>
<proteinExistence type="predicted"/>